<feature type="region of interest" description="Disordered" evidence="1">
    <location>
        <begin position="400"/>
        <end position="438"/>
    </location>
</feature>
<comment type="caution">
    <text evidence="2">The sequence shown here is derived from an EMBL/GenBank/DDBJ whole genome shotgun (WGS) entry which is preliminary data.</text>
</comment>
<dbReference type="InterPro" id="IPR036322">
    <property type="entry name" value="WD40_repeat_dom_sf"/>
</dbReference>
<organism evidence="2 3">
    <name type="scientific">Lithohypha guttulata</name>
    <dbReference type="NCBI Taxonomy" id="1690604"/>
    <lineage>
        <taxon>Eukaryota</taxon>
        <taxon>Fungi</taxon>
        <taxon>Dikarya</taxon>
        <taxon>Ascomycota</taxon>
        <taxon>Pezizomycotina</taxon>
        <taxon>Eurotiomycetes</taxon>
        <taxon>Chaetothyriomycetidae</taxon>
        <taxon>Chaetothyriales</taxon>
        <taxon>Trichomeriaceae</taxon>
        <taxon>Lithohypha</taxon>
    </lineage>
</organism>
<name>A0ABR0K9K2_9EURO</name>
<evidence type="ECO:0000313" key="2">
    <source>
        <dbReference type="EMBL" id="KAK5092278.1"/>
    </source>
</evidence>
<dbReference type="Proteomes" id="UP001345013">
    <property type="component" value="Unassembled WGS sequence"/>
</dbReference>
<dbReference type="Gene3D" id="2.130.10.10">
    <property type="entry name" value="YVTN repeat-like/Quinoprotein amine dehydrogenase"/>
    <property type="match status" value="1"/>
</dbReference>
<proteinExistence type="predicted"/>
<evidence type="ECO:0000313" key="3">
    <source>
        <dbReference type="Proteomes" id="UP001345013"/>
    </source>
</evidence>
<accession>A0ABR0K9K2</accession>
<reference evidence="2 3" key="1">
    <citation type="submission" date="2023-08" db="EMBL/GenBank/DDBJ databases">
        <title>Black Yeasts Isolated from many extreme environments.</title>
        <authorList>
            <person name="Coleine C."/>
            <person name="Stajich J.E."/>
            <person name="Selbmann L."/>
        </authorList>
    </citation>
    <scope>NUCLEOTIDE SEQUENCE [LARGE SCALE GENOMIC DNA]</scope>
    <source>
        <strain evidence="2 3">CCFEE 5885</strain>
    </source>
</reference>
<sequence>MKAQVRNQADGVQFSYDLTFPSSDAAVYPLPSSDGATIIVVGHSNGLSVFKAYSRIHDGHRSGDGFEDVDDNNQSQGPRVSTLLEIPLESPVQHIAFPPIRSSLLSSQSHAAPDFVQANIIVAVACADSSILLISCATDSAAEQADSGRERDGSDFKTTKISSTSSHQDLISSLAVTWTATDTPNESISQNRDSTDTTDEKQIQYSFLLASSSATGSGLLVVHRLPFSRHIGMQGHSPVIVARQFMRMPLLRSALCFNPATYPSTNHTSLLITSPARGIVKILDLSQSRSALKRRRGSETEADNEEASAVPSANICLTLHAGYTFSSTLPRPKEILDARWAMNGKVIVALLEDGDWGIWDIEGAGIASHNDRRPAQGTHGKVVQGDFAVCGNISTGLQRTKTTKTKSSGSLAPMTPHTRKSRSADLFGSSEPRADAKTATKSAARITICTQQESVAGADDALVIFFDGGNSFISSLRSLQLPERQDNDMVAGRTTRQVQALPSVRLGGETQMAISLFHAPKWKSNAFPGLSSIEQDLIILTKSRLILHTKAEPKSVVKSAALNLPLRSAHSNDSTFTSQLTNNEVLDLDAMDKMLDSMDNIEDQQNSPIEARINLPYQQASPTQAADLDMVSPTMPKSAKSKLIISRDAASRRQKLFD</sequence>
<dbReference type="SUPFAM" id="SSF50978">
    <property type="entry name" value="WD40 repeat-like"/>
    <property type="match status" value="1"/>
</dbReference>
<keyword evidence="3" id="KW-1185">Reference proteome</keyword>
<evidence type="ECO:0000256" key="1">
    <source>
        <dbReference type="SAM" id="MobiDB-lite"/>
    </source>
</evidence>
<feature type="region of interest" description="Disordered" evidence="1">
    <location>
        <begin position="142"/>
        <end position="161"/>
    </location>
</feature>
<feature type="compositionally biased region" description="Basic and acidic residues" evidence="1">
    <location>
        <begin position="146"/>
        <end position="158"/>
    </location>
</feature>
<dbReference type="InterPro" id="IPR015943">
    <property type="entry name" value="WD40/YVTN_repeat-like_dom_sf"/>
</dbReference>
<protein>
    <submittedName>
        <fullName evidence="2">Uncharacterized protein</fullName>
    </submittedName>
</protein>
<gene>
    <name evidence="2" type="ORF">LTR24_005415</name>
</gene>
<dbReference type="EMBL" id="JAVRRG010000061">
    <property type="protein sequence ID" value="KAK5092278.1"/>
    <property type="molecule type" value="Genomic_DNA"/>
</dbReference>